<sequence length="30" mass="3513">MDSHKQQQDDKHEFCARRQAEKAPPSSDLE</sequence>
<evidence type="ECO:0000313" key="3">
    <source>
        <dbReference type="Proteomes" id="UP000054988"/>
    </source>
</evidence>
<reference evidence="2 3" key="1">
    <citation type="submission" date="2015-12" db="EMBL/GenBank/DDBJ databases">
        <title>Draft genome sequence of Moniliophthora roreri, the causal agent of frosty pod rot of cacao.</title>
        <authorList>
            <person name="Aime M.C."/>
            <person name="Diaz-Valderrama J.R."/>
            <person name="Kijpornyongpan T."/>
            <person name="Phillips-Mora W."/>
        </authorList>
    </citation>
    <scope>NUCLEOTIDE SEQUENCE [LARGE SCALE GENOMIC DNA]</scope>
    <source>
        <strain evidence="2 3">MCA 2952</strain>
    </source>
</reference>
<feature type="compositionally biased region" description="Basic and acidic residues" evidence="1">
    <location>
        <begin position="1"/>
        <end position="21"/>
    </location>
</feature>
<gene>
    <name evidence="2" type="ORF">WG66_13933</name>
</gene>
<evidence type="ECO:0000256" key="1">
    <source>
        <dbReference type="SAM" id="MobiDB-lite"/>
    </source>
</evidence>
<feature type="region of interest" description="Disordered" evidence="1">
    <location>
        <begin position="1"/>
        <end position="30"/>
    </location>
</feature>
<protein>
    <submittedName>
        <fullName evidence="2">Uncharacterized protein</fullName>
    </submittedName>
</protein>
<comment type="caution">
    <text evidence="2">The sequence shown here is derived from an EMBL/GenBank/DDBJ whole genome shotgun (WGS) entry which is preliminary data.</text>
</comment>
<name>A0A0W0FB00_MONRR</name>
<organism evidence="2 3">
    <name type="scientific">Moniliophthora roreri</name>
    <name type="common">Frosty pod rot fungus</name>
    <name type="synonym">Monilia roreri</name>
    <dbReference type="NCBI Taxonomy" id="221103"/>
    <lineage>
        <taxon>Eukaryota</taxon>
        <taxon>Fungi</taxon>
        <taxon>Dikarya</taxon>
        <taxon>Basidiomycota</taxon>
        <taxon>Agaricomycotina</taxon>
        <taxon>Agaricomycetes</taxon>
        <taxon>Agaricomycetidae</taxon>
        <taxon>Agaricales</taxon>
        <taxon>Marasmiineae</taxon>
        <taxon>Marasmiaceae</taxon>
        <taxon>Moniliophthora</taxon>
    </lineage>
</organism>
<proteinExistence type="predicted"/>
<dbReference type="AlphaFoldDB" id="A0A0W0FB00"/>
<evidence type="ECO:0000313" key="2">
    <source>
        <dbReference type="EMBL" id="KTB33497.1"/>
    </source>
</evidence>
<dbReference type="Proteomes" id="UP000054988">
    <property type="component" value="Unassembled WGS sequence"/>
</dbReference>
<dbReference type="EMBL" id="LATX01002171">
    <property type="protein sequence ID" value="KTB33497.1"/>
    <property type="molecule type" value="Genomic_DNA"/>
</dbReference>
<accession>A0A0W0FB00</accession>